<dbReference type="KEGG" id="nno:NONO_c68300"/>
<reference evidence="10 11" key="1">
    <citation type="journal article" date="2014" name="Appl. Environ. Microbiol.">
        <title>Insights into the Microbial Degradation of Rubber and Gutta-Percha by Analysis of the Complete Genome of Nocardia nova SH22a.</title>
        <authorList>
            <person name="Luo Q."/>
            <person name="Hiessl S."/>
            <person name="Poehlein A."/>
            <person name="Daniel R."/>
            <person name="Steinbuchel A."/>
        </authorList>
    </citation>
    <scope>NUCLEOTIDE SEQUENCE [LARGE SCALE GENOMIC DNA]</scope>
    <source>
        <strain evidence="10">SH22a</strain>
    </source>
</reference>
<dbReference type="GO" id="GO:0004601">
    <property type="term" value="F:peroxidase activity"/>
    <property type="evidence" value="ECO:0007669"/>
    <property type="project" value="UniProtKB-KW"/>
</dbReference>
<keyword evidence="2 10" id="KW-0575">Peroxidase</keyword>
<dbReference type="AlphaFoldDB" id="W5TQS1"/>
<evidence type="ECO:0000256" key="2">
    <source>
        <dbReference type="ARBA" id="ARBA00022559"/>
    </source>
</evidence>
<name>W5TQS1_9NOCA</name>
<proteinExistence type="inferred from homology"/>
<dbReference type="PATRIC" id="fig|1415166.3.peg.7015"/>
<organism evidence="10 11">
    <name type="scientific">Nocardia nova SH22a</name>
    <dbReference type="NCBI Taxonomy" id="1415166"/>
    <lineage>
        <taxon>Bacteria</taxon>
        <taxon>Bacillati</taxon>
        <taxon>Actinomycetota</taxon>
        <taxon>Actinomycetes</taxon>
        <taxon>Mycobacteriales</taxon>
        <taxon>Nocardiaceae</taxon>
        <taxon>Nocardia</taxon>
    </lineage>
</organism>
<evidence type="ECO:0000256" key="1">
    <source>
        <dbReference type="ARBA" id="ARBA00001970"/>
    </source>
</evidence>
<keyword evidence="5" id="KW-0408">Iron</keyword>
<feature type="domain" description="Dyp-type peroxidase C-terminal" evidence="9">
    <location>
        <begin position="149"/>
        <end position="312"/>
    </location>
</feature>
<dbReference type="GO" id="GO:0020037">
    <property type="term" value="F:heme binding"/>
    <property type="evidence" value="ECO:0007669"/>
    <property type="project" value="InterPro"/>
</dbReference>
<dbReference type="EMBL" id="CP006850">
    <property type="protein sequence ID" value="AHH21597.1"/>
    <property type="molecule type" value="Genomic_DNA"/>
</dbReference>
<dbReference type="GO" id="GO:0046872">
    <property type="term" value="F:metal ion binding"/>
    <property type="evidence" value="ECO:0007669"/>
    <property type="project" value="UniProtKB-KW"/>
</dbReference>
<feature type="domain" description="Dyp-type peroxidase N-terminal" evidence="8">
    <location>
        <begin position="18"/>
        <end position="146"/>
    </location>
</feature>
<dbReference type="InterPro" id="IPR048327">
    <property type="entry name" value="Dyp_perox_N"/>
</dbReference>
<feature type="compositionally biased region" description="Low complexity" evidence="7">
    <location>
        <begin position="329"/>
        <end position="340"/>
    </location>
</feature>
<dbReference type="NCBIfam" id="TIGR01413">
    <property type="entry name" value="Dyp_perox_fam"/>
    <property type="match status" value="1"/>
</dbReference>
<keyword evidence="11" id="KW-1185">Reference proteome</keyword>
<evidence type="ECO:0000256" key="5">
    <source>
        <dbReference type="ARBA" id="ARBA00023004"/>
    </source>
</evidence>
<comment type="similarity">
    <text evidence="6">Belongs to the DyP-type peroxidase family.</text>
</comment>
<dbReference type="Pfam" id="PF20628">
    <property type="entry name" value="Dyp_perox_C"/>
    <property type="match status" value="1"/>
</dbReference>
<evidence type="ECO:0000256" key="3">
    <source>
        <dbReference type="ARBA" id="ARBA00022723"/>
    </source>
</evidence>
<evidence type="ECO:0000259" key="9">
    <source>
        <dbReference type="Pfam" id="PF20628"/>
    </source>
</evidence>
<dbReference type="GO" id="GO:0005829">
    <property type="term" value="C:cytosol"/>
    <property type="evidence" value="ECO:0007669"/>
    <property type="project" value="TreeGrafter"/>
</dbReference>
<dbReference type="STRING" id="1415166.NONO_c68300"/>
<comment type="cofactor">
    <cofactor evidence="1">
        <name>heme b</name>
        <dbReference type="ChEBI" id="CHEBI:60344"/>
    </cofactor>
</comment>
<evidence type="ECO:0000313" key="11">
    <source>
        <dbReference type="Proteomes" id="UP000019150"/>
    </source>
</evidence>
<evidence type="ECO:0000256" key="6">
    <source>
        <dbReference type="ARBA" id="ARBA00025737"/>
    </source>
</evidence>
<dbReference type="PROSITE" id="PS51404">
    <property type="entry name" value="DYP_PEROXIDASE"/>
    <property type="match status" value="1"/>
</dbReference>
<feature type="region of interest" description="Disordered" evidence="7">
    <location>
        <begin position="318"/>
        <end position="343"/>
    </location>
</feature>
<protein>
    <submittedName>
        <fullName evidence="10">Putative peroxidase</fullName>
    </submittedName>
</protein>
<dbReference type="InterPro" id="IPR048328">
    <property type="entry name" value="Dyp_perox_C"/>
</dbReference>
<evidence type="ECO:0000313" key="10">
    <source>
        <dbReference type="EMBL" id="AHH21597.1"/>
    </source>
</evidence>
<dbReference type="Proteomes" id="UP000019150">
    <property type="component" value="Chromosome"/>
</dbReference>
<dbReference type="InterPro" id="IPR006314">
    <property type="entry name" value="Dyp_peroxidase"/>
</dbReference>
<dbReference type="eggNOG" id="COG2837">
    <property type="taxonomic scope" value="Bacteria"/>
</dbReference>
<sequence>MRGLSVPTRTLLIMGEPQPILDPLSRAATFLVATIDEGGEQTVRDLLADLPGLRRSVGFRVPDAHLSCVTSIGSAAWDRLFAGPKPAELHEFPGYFGARHEAPATPGDLLFHLKSDMPDACFELAMVLSSRLKGAATIVDETVGFRYFEQRDLLGFVDGTENPEGADAVAAALIGDEDPDFAGGSYVVVQKYLHDLDAWNALSVEEQQLVIGRTKLEDLELSDADKPANSHVAVNTLIDPDGTERDILRANMPFGSVREGEFGTYYIAYAATPDVTERMLVRMFLGSDEAPYDRILDFSTAITGTLFFTPSAGFFDDLPDAPDQDRESTAATELPAAAPTGDGSLGIGTLKRIPL</sequence>
<evidence type="ECO:0000259" key="8">
    <source>
        <dbReference type="Pfam" id="PF04261"/>
    </source>
</evidence>
<dbReference type="Pfam" id="PF04261">
    <property type="entry name" value="Dyp_perox_N"/>
    <property type="match status" value="1"/>
</dbReference>
<keyword evidence="4" id="KW-0560">Oxidoreductase</keyword>
<dbReference type="SUPFAM" id="SSF54909">
    <property type="entry name" value="Dimeric alpha+beta barrel"/>
    <property type="match status" value="1"/>
</dbReference>
<dbReference type="PANTHER" id="PTHR30521:SF0">
    <property type="entry name" value="DYP-TYPE PEROXIDASE FAMILY PROTEIN"/>
    <property type="match status" value="1"/>
</dbReference>
<evidence type="ECO:0000256" key="4">
    <source>
        <dbReference type="ARBA" id="ARBA00023002"/>
    </source>
</evidence>
<gene>
    <name evidence="10" type="ORF">NONO_c68300</name>
</gene>
<dbReference type="PANTHER" id="PTHR30521">
    <property type="entry name" value="DEFERROCHELATASE/PEROXIDASE"/>
    <property type="match status" value="1"/>
</dbReference>
<evidence type="ECO:0000256" key="7">
    <source>
        <dbReference type="SAM" id="MobiDB-lite"/>
    </source>
</evidence>
<dbReference type="InterPro" id="IPR011008">
    <property type="entry name" value="Dimeric_a/b-barrel"/>
</dbReference>
<dbReference type="HOGENOM" id="CLU_044178_1_0_11"/>
<keyword evidence="3" id="KW-0479">Metal-binding</keyword>
<accession>W5TQS1</accession>